<comment type="subcellular location">
    <subcellularLocation>
        <location evidence="1">Membrane</location>
        <topology evidence="1">Multi-pass membrane protein</topology>
    </subcellularLocation>
</comment>
<keyword evidence="5 6" id="KW-0472">Membrane</keyword>
<dbReference type="Gene3D" id="1.20.1250.20">
    <property type="entry name" value="MFS general substrate transporter like domains"/>
    <property type="match status" value="1"/>
</dbReference>
<dbReference type="InterPro" id="IPR000109">
    <property type="entry name" value="POT_fam"/>
</dbReference>
<dbReference type="InterPro" id="IPR036259">
    <property type="entry name" value="MFS_trans_sf"/>
</dbReference>
<feature type="transmembrane region" description="Helical" evidence="6">
    <location>
        <begin position="340"/>
        <end position="363"/>
    </location>
</feature>
<dbReference type="AlphaFoldDB" id="A0A921QTZ5"/>
<dbReference type="SUPFAM" id="SSF103473">
    <property type="entry name" value="MFS general substrate transporter"/>
    <property type="match status" value="2"/>
</dbReference>
<comment type="similarity">
    <text evidence="2">Belongs to the major facilitator superfamily. Proton-dependent oligopeptide transporter (POT/PTR) (TC 2.A.17) family.</text>
</comment>
<dbReference type="GO" id="GO:0016020">
    <property type="term" value="C:membrane"/>
    <property type="evidence" value="ECO:0007669"/>
    <property type="project" value="UniProtKB-SubCell"/>
</dbReference>
<feature type="transmembrane region" description="Helical" evidence="6">
    <location>
        <begin position="458"/>
        <end position="480"/>
    </location>
</feature>
<dbReference type="PANTHER" id="PTHR11654">
    <property type="entry name" value="OLIGOPEPTIDE TRANSPORTER-RELATED"/>
    <property type="match status" value="1"/>
</dbReference>
<name>A0A921QTZ5_SORBI</name>
<evidence type="ECO:0000256" key="2">
    <source>
        <dbReference type="ARBA" id="ARBA00005982"/>
    </source>
</evidence>
<sequence length="582" mass="63543">MACEGLVDWRGKPINTKVYGGVRAAWYLYFLIVVNFLVHVPNLQNMTTYLRQVMHMGVSDASTTLTNFIGAMCGFALLGGFLSDSYITCARTMLLSVPLVILGYGLLTLQSHFPWLHPAPCNPSEAAADATSGSSSCRQVDGWRSAMLYTSLYTIALGEGVMRACIPALGSDQFDGDNPSEARQQSSFFNWFTFCLSIGSVAGLILVVWLEDTRGWDIGFGLSALLILVALLVSAAGLPLYRNRVPQGSALTRVLQVFVVAFKNRKLQIPEKKMEETQQNSYGADSQQVPCHTPTTNNSLKFLDKACVETNTGGGEGEGDGPWSVCSAAKVEETKIVLRMLPLVFSATVAHVSSSLLIAFTVQQGATTNTKLGKVHVYPAMLFIIPSIFQTLMLVAYDRLLVPLLRRRTGYTGGITQLQRVAVGFLAASVAPAVAAVVERKRKDTVAAAGGHISLFWLAPQFFLIGVEDTTAFAGLLEFFTAEAPDGMKSIGVAFFWCQAGMASLLGTLLVRLVNRVTHSSSAPGWLEGKDLNSSHLDLFYWVVTAVSFLGWLNYLYWANRYKYRHDPRISTKSPDEEDSMP</sequence>
<dbReference type="Pfam" id="PF00854">
    <property type="entry name" value="PTR2"/>
    <property type="match status" value="1"/>
</dbReference>
<evidence type="ECO:0000256" key="3">
    <source>
        <dbReference type="ARBA" id="ARBA00022692"/>
    </source>
</evidence>
<feature type="transmembrane region" description="Helical" evidence="6">
    <location>
        <begin position="539"/>
        <end position="559"/>
    </location>
</feature>
<evidence type="ECO:0000256" key="6">
    <source>
        <dbReference type="SAM" id="Phobius"/>
    </source>
</evidence>
<evidence type="ECO:0000256" key="5">
    <source>
        <dbReference type="ARBA" id="ARBA00023136"/>
    </source>
</evidence>
<feature type="transmembrane region" description="Helical" evidence="6">
    <location>
        <begin position="375"/>
        <end position="397"/>
    </location>
</feature>
<comment type="caution">
    <text evidence="7">The sequence shown here is derived from an EMBL/GenBank/DDBJ whole genome shotgun (WGS) entry which is preliminary data.</text>
</comment>
<gene>
    <name evidence="7" type="ORF">BDA96_06G170800</name>
</gene>
<dbReference type="EMBL" id="CM027685">
    <property type="protein sequence ID" value="KAG0526725.1"/>
    <property type="molecule type" value="Genomic_DNA"/>
</dbReference>
<dbReference type="GO" id="GO:0022857">
    <property type="term" value="F:transmembrane transporter activity"/>
    <property type="evidence" value="ECO:0007669"/>
    <property type="project" value="InterPro"/>
</dbReference>
<proteinExistence type="inferred from homology"/>
<dbReference type="Proteomes" id="UP000807115">
    <property type="component" value="Chromosome 6"/>
</dbReference>
<feature type="transmembrane region" description="Helical" evidence="6">
    <location>
        <begin position="418"/>
        <end position="438"/>
    </location>
</feature>
<feature type="transmembrane region" description="Helical" evidence="6">
    <location>
        <begin position="222"/>
        <end position="241"/>
    </location>
</feature>
<reference evidence="7" key="2">
    <citation type="submission" date="2020-10" db="EMBL/GenBank/DDBJ databases">
        <authorList>
            <person name="Cooper E.A."/>
            <person name="Brenton Z.W."/>
            <person name="Flinn B.S."/>
            <person name="Jenkins J."/>
            <person name="Shu S."/>
            <person name="Flowers D."/>
            <person name="Luo F."/>
            <person name="Wang Y."/>
            <person name="Xia P."/>
            <person name="Barry K."/>
            <person name="Daum C."/>
            <person name="Lipzen A."/>
            <person name="Yoshinaga Y."/>
            <person name="Schmutz J."/>
            <person name="Saski C."/>
            <person name="Vermerris W."/>
            <person name="Kresovich S."/>
        </authorList>
    </citation>
    <scope>NUCLEOTIDE SEQUENCE</scope>
</reference>
<keyword evidence="3 6" id="KW-0812">Transmembrane</keyword>
<organism evidence="7 8">
    <name type="scientific">Sorghum bicolor</name>
    <name type="common">Sorghum</name>
    <name type="synonym">Sorghum vulgare</name>
    <dbReference type="NCBI Taxonomy" id="4558"/>
    <lineage>
        <taxon>Eukaryota</taxon>
        <taxon>Viridiplantae</taxon>
        <taxon>Streptophyta</taxon>
        <taxon>Embryophyta</taxon>
        <taxon>Tracheophyta</taxon>
        <taxon>Spermatophyta</taxon>
        <taxon>Magnoliopsida</taxon>
        <taxon>Liliopsida</taxon>
        <taxon>Poales</taxon>
        <taxon>Poaceae</taxon>
        <taxon>PACMAD clade</taxon>
        <taxon>Panicoideae</taxon>
        <taxon>Andropogonodae</taxon>
        <taxon>Andropogoneae</taxon>
        <taxon>Sorghinae</taxon>
        <taxon>Sorghum</taxon>
    </lineage>
</organism>
<reference evidence="7" key="1">
    <citation type="journal article" date="2019" name="BMC Genomics">
        <title>A new reference genome for Sorghum bicolor reveals high levels of sequence similarity between sweet and grain genotypes: implications for the genetics of sugar metabolism.</title>
        <authorList>
            <person name="Cooper E.A."/>
            <person name="Brenton Z.W."/>
            <person name="Flinn B.S."/>
            <person name="Jenkins J."/>
            <person name="Shu S."/>
            <person name="Flowers D."/>
            <person name="Luo F."/>
            <person name="Wang Y."/>
            <person name="Xia P."/>
            <person name="Barry K."/>
            <person name="Daum C."/>
            <person name="Lipzen A."/>
            <person name="Yoshinaga Y."/>
            <person name="Schmutz J."/>
            <person name="Saski C."/>
            <person name="Vermerris W."/>
            <person name="Kresovich S."/>
        </authorList>
    </citation>
    <scope>NUCLEOTIDE SEQUENCE</scope>
</reference>
<feature type="transmembrane region" description="Helical" evidence="6">
    <location>
        <begin position="24"/>
        <end position="43"/>
    </location>
</feature>
<evidence type="ECO:0000256" key="4">
    <source>
        <dbReference type="ARBA" id="ARBA00022989"/>
    </source>
</evidence>
<accession>A0A921QTZ5</accession>
<feature type="transmembrane region" description="Helical" evidence="6">
    <location>
        <begin position="492"/>
        <end position="514"/>
    </location>
</feature>
<evidence type="ECO:0000313" key="7">
    <source>
        <dbReference type="EMBL" id="KAG0526725.1"/>
    </source>
</evidence>
<protein>
    <submittedName>
        <fullName evidence="7">Uncharacterized protein</fullName>
    </submittedName>
</protein>
<evidence type="ECO:0000313" key="8">
    <source>
        <dbReference type="Proteomes" id="UP000807115"/>
    </source>
</evidence>
<evidence type="ECO:0000256" key="1">
    <source>
        <dbReference type="ARBA" id="ARBA00004141"/>
    </source>
</evidence>
<feature type="transmembrane region" description="Helical" evidence="6">
    <location>
        <begin position="188"/>
        <end position="210"/>
    </location>
</feature>
<keyword evidence="4 6" id="KW-1133">Transmembrane helix</keyword>
<feature type="transmembrane region" description="Helical" evidence="6">
    <location>
        <begin position="64"/>
        <end position="82"/>
    </location>
</feature>